<dbReference type="Gene3D" id="3.40.50.300">
    <property type="entry name" value="P-loop containing nucleotide triphosphate hydrolases"/>
    <property type="match status" value="1"/>
</dbReference>
<dbReference type="GeneID" id="20706358"/>
<sequence>MGDGDEGRAAVFRSDGLSNTTRLMDVLRVAMGAGQITAGSKEISAMIRQLGRFHEAAGSSEGGLCDAMMNESGLREVPDIPEGPLLKGDVPEQGLIRSIKSQQRSVSKEKERMIQGIQSRPDGDTTSDGLAAQCGQHGLGARAADLMTDDSEAPVRGGGPATSIRFGPSTSFSEAGRQLAELFTLNRGQGIAVRLICHQLDRVRRDERETPQLCQFVGGEGGTGKSRVIEAIAALFASKGISHRLLLTAKSGTAAASINGITIHSACGFSKDATVRSRRAEPDGFVASSSAGLRVDGKTTAEWQEKWLLIIDEVSMLGARTLYAVNERLCQLRESARDFGGIPIVLFCGDFHQFRPVQERSILLPSTAIAWDEDQSFRAEQRYQHDRAHALWNKFTVVVMLSEQVRAAGDRELQRLLMRVRQGVQDQSDLDFLNSRCYRKNRPIPWESGVTVVTPLNRNRWNLNVEEALCFQKARESAATHLHIRAQMEGRSIPVPGVFIFVPGMPIVVNQNTHMGLKLVNGASYAAVDVILDKAYPGHRIGAGAVVHFGPLAGLVLASETTRDLRFVGMPPGTILLTPLSIKIERQRKRPWQTTDASRRGLPCAAAFACTDYKVQSKTLDRVALELRGTRTTTINGQAIPTQCDPYSLYVQLSRCKSLDGIMLLSEARERDFVGNTVPENMVAAEERLERLSDATIREAESWDRWG</sequence>
<feature type="domain" description="DNA helicase Pif1-like DEAD-box helicase" evidence="2">
    <location>
        <begin position="215"/>
        <end position="360"/>
    </location>
</feature>
<dbReference type="GO" id="GO:0016887">
    <property type="term" value="F:ATP hydrolysis activity"/>
    <property type="evidence" value="ECO:0007669"/>
    <property type="project" value="RHEA"/>
</dbReference>
<dbReference type="GO" id="GO:0006310">
    <property type="term" value="P:DNA recombination"/>
    <property type="evidence" value="ECO:0007669"/>
    <property type="project" value="UniProtKB-KW"/>
</dbReference>
<keyword evidence="1" id="KW-0378">Hydrolase</keyword>
<dbReference type="AlphaFoldDB" id="G2X3B0"/>
<dbReference type="OrthoDB" id="4840680at2759"/>
<proteinExistence type="inferred from homology"/>
<dbReference type="KEGG" id="vda:VDAG_04895"/>
<keyword evidence="1" id="KW-0067">ATP-binding</keyword>
<dbReference type="SUPFAM" id="SSF52540">
    <property type="entry name" value="P-loop containing nucleoside triphosphate hydrolases"/>
    <property type="match status" value="2"/>
</dbReference>
<dbReference type="InterPro" id="IPR027417">
    <property type="entry name" value="P-loop_NTPase"/>
</dbReference>
<dbReference type="RefSeq" id="XP_009652794.1">
    <property type="nucleotide sequence ID" value="XM_009654499.1"/>
</dbReference>
<dbReference type="EC" id="5.6.2.3" evidence="1"/>
<dbReference type="Pfam" id="PF05970">
    <property type="entry name" value="PIF1"/>
    <property type="match status" value="1"/>
</dbReference>
<evidence type="ECO:0000259" key="2">
    <source>
        <dbReference type="Pfam" id="PF05970"/>
    </source>
</evidence>
<gene>
    <name evidence="3" type="ORF">VDAG_04895</name>
</gene>
<keyword evidence="1" id="KW-0547">Nucleotide-binding</keyword>
<keyword evidence="4" id="KW-1185">Reference proteome</keyword>
<accession>G2X3B0</accession>
<keyword evidence="1" id="KW-0347">Helicase</keyword>
<dbReference type="HOGENOM" id="CLU_001248_0_2_1"/>
<keyword evidence="1" id="KW-0227">DNA damage</keyword>
<dbReference type="InParanoid" id="G2X3B0"/>
<evidence type="ECO:0000256" key="1">
    <source>
        <dbReference type="RuleBase" id="RU363044"/>
    </source>
</evidence>
<comment type="catalytic activity">
    <reaction evidence="1">
        <text>ATP + H2O = ADP + phosphate + H(+)</text>
        <dbReference type="Rhea" id="RHEA:13065"/>
        <dbReference type="ChEBI" id="CHEBI:15377"/>
        <dbReference type="ChEBI" id="CHEBI:15378"/>
        <dbReference type="ChEBI" id="CHEBI:30616"/>
        <dbReference type="ChEBI" id="CHEBI:43474"/>
        <dbReference type="ChEBI" id="CHEBI:456216"/>
        <dbReference type="EC" id="5.6.2.3"/>
    </reaction>
</comment>
<name>G2X3B0_VERDV</name>
<dbReference type="OMA" id="ARTHMTE"/>
<dbReference type="STRING" id="498257.G2X3B0"/>
<dbReference type="InterPro" id="IPR051055">
    <property type="entry name" value="PIF1_helicase"/>
</dbReference>
<keyword evidence="1" id="KW-0233">DNA recombination</keyword>
<keyword evidence="1" id="KW-0234">DNA repair</keyword>
<dbReference type="EMBL" id="DS572702">
    <property type="protein sequence ID" value="EGY23457.1"/>
    <property type="molecule type" value="Genomic_DNA"/>
</dbReference>
<organism evidence="3 4">
    <name type="scientific">Verticillium dahliae (strain VdLs.17 / ATCC MYA-4575 / FGSC 10137)</name>
    <name type="common">Verticillium wilt</name>
    <dbReference type="NCBI Taxonomy" id="498257"/>
    <lineage>
        <taxon>Eukaryota</taxon>
        <taxon>Fungi</taxon>
        <taxon>Dikarya</taxon>
        <taxon>Ascomycota</taxon>
        <taxon>Pezizomycotina</taxon>
        <taxon>Sordariomycetes</taxon>
        <taxon>Hypocreomycetidae</taxon>
        <taxon>Glomerellales</taxon>
        <taxon>Plectosphaerellaceae</taxon>
        <taxon>Verticillium</taxon>
    </lineage>
</organism>
<dbReference type="GO" id="GO:0005524">
    <property type="term" value="F:ATP binding"/>
    <property type="evidence" value="ECO:0007669"/>
    <property type="project" value="UniProtKB-KW"/>
</dbReference>
<evidence type="ECO:0000313" key="4">
    <source>
        <dbReference type="Proteomes" id="UP000001611"/>
    </source>
</evidence>
<dbReference type="PANTHER" id="PTHR47642">
    <property type="entry name" value="ATP-DEPENDENT DNA HELICASE"/>
    <property type="match status" value="1"/>
</dbReference>
<comment type="cofactor">
    <cofactor evidence="1">
        <name>Mg(2+)</name>
        <dbReference type="ChEBI" id="CHEBI:18420"/>
    </cofactor>
</comment>
<comment type="similarity">
    <text evidence="1">Belongs to the helicase family.</text>
</comment>
<dbReference type="Proteomes" id="UP000001611">
    <property type="component" value="Chromosome 3"/>
</dbReference>
<dbReference type="GO" id="GO:0006281">
    <property type="term" value="P:DNA repair"/>
    <property type="evidence" value="ECO:0007669"/>
    <property type="project" value="UniProtKB-KW"/>
</dbReference>
<dbReference type="GO" id="GO:0000723">
    <property type="term" value="P:telomere maintenance"/>
    <property type="evidence" value="ECO:0007669"/>
    <property type="project" value="InterPro"/>
</dbReference>
<evidence type="ECO:0000313" key="3">
    <source>
        <dbReference type="EMBL" id="EGY23457.1"/>
    </source>
</evidence>
<dbReference type="InterPro" id="IPR010285">
    <property type="entry name" value="DNA_helicase_pif1-like_DEAD"/>
</dbReference>
<reference evidence="3 4" key="1">
    <citation type="submission" date="2008-03" db="EMBL/GenBank/DDBJ databases">
        <title>The Genome Sequence of Verticillium dahliae VdLs.17.</title>
        <authorList>
            <consortium name="The Broad Institute Genome Sequencing Platform"/>
            <person name="Ma L.-J.J."/>
            <person name="Klosterman S.J."/>
            <person name="Subbarao K."/>
            <person name="Dobinson K."/>
            <person name="Veronese P."/>
            <person name="Kang S."/>
            <person name="Gold S.E."/>
            <person name="Young S."/>
            <person name="Jaffe D."/>
            <person name="Gnerre S."/>
            <person name="Berlin A."/>
            <person name="Heiman D."/>
            <person name="Hepburn T."/>
            <person name="Sykes S."/>
            <person name="Alvarado L."/>
            <person name="Kodira C.D."/>
            <person name="Lander E."/>
            <person name="Galagan J."/>
            <person name="Nusbaum C."/>
            <person name="Birren B."/>
        </authorList>
    </citation>
    <scope>NUCLEOTIDE SEQUENCE [LARGE SCALE GENOMIC DNA]</scope>
    <source>
        <strain evidence="4">VdLs.17 / ATCC MYA-4575 / FGSC 10137</strain>
    </source>
</reference>
<protein>
    <recommendedName>
        <fullName evidence="1">ATP-dependent DNA helicase</fullName>
        <ecNumber evidence="1">5.6.2.3</ecNumber>
    </recommendedName>
</protein>
<dbReference type="eggNOG" id="KOG0987">
    <property type="taxonomic scope" value="Eukaryota"/>
</dbReference>
<dbReference type="GO" id="GO:0043139">
    <property type="term" value="F:5'-3' DNA helicase activity"/>
    <property type="evidence" value="ECO:0007669"/>
    <property type="project" value="UniProtKB-EC"/>
</dbReference>